<sequence>MNTDHESCEEKHESQPETESRGPLVTDLGLPSEASSHSDLTIKSIKLMKCTIRDPNQQVLVLENGVLKAVPDKGTTTPETFYISTSQLSTTSIKKENHIFLAVSKGELCLHCDTVKDPEHPSLQLKKKNIKELNSLNGKESLPFTFLKEQIGSYFTLESAANHGYFIYTSNIPRQPVGVTKDLGKEKNTQFEFENTSVNLNVVQDGVYKLTTAKPCMTMEL</sequence>
<dbReference type="GO" id="GO:0005654">
    <property type="term" value="C:nucleoplasm"/>
    <property type="evidence" value="ECO:0007669"/>
    <property type="project" value="TreeGrafter"/>
</dbReference>
<dbReference type="PANTHER" id="PTHR10078">
    <property type="entry name" value="INTERLEUKIN-1 FAMILY MEMBER"/>
    <property type="match status" value="1"/>
</dbReference>
<evidence type="ECO:0000256" key="6">
    <source>
        <dbReference type="ARBA" id="ARBA00034096"/>
    </source>
</evidence>
<dbReference type="InterPro" id="IPR008996">
    <property type="entry name" value="IL1/FGF"/>
</dbReference>
<gene>
    <name evidence="8" type="primary">LOC106838558</name>
</gene>
<organism evidence="8 9">
    <name type="scientific">Equus asinus</name>
    <name type="common">Donkey</name>
    <name type="synonym">Equus africanus asinus</name>
    <dbReference type="NCBI Taxonomy" id="9793"/>
    <lineage>
        <taxon>Eukaryota</taxon>
        <taxon>Metazoa</taxon>
        <taxon>Chordata</taxon>
        <taxon>Craniata</taxon>
        <taxon>Vertebrata</taxon>
        <taxon>Euteleostomi</taxon>
        <taxon>Mammalia</taxon>
        <taxon>Eutheria</taxon>
        <taxon>Laurasiatheria</taxon>
        <taxon>Perissodactyla</taxon>
        <taxon>Equidae</taxon>
        <taxon>Equus</taxon>
    </lineage>
</organism>
<dbReference type="GO" id="GO:0019221">
    <property type="term" value="P:cytokine-mediated signaling pathway"/>
    <property type="evidence" value="ECO:0007669"/>
    <property type="project" value="TreeGrafter"/>
</dbReference>
<dbReference type="AlphaFoldDB" id="A0A9L0INS8"/>
<dbReference type="RefSeq" id="XP_014708231.1">
    <property type="nucleotide sequence ID" value="XM_014852745.3"/>
</dbReference>
<evidence type="ECO:0000256" key="3">
    <source>
        <dbReference type="ARBA" id="ARBA00020519"/>
    </source>
</evidence>
<evidence type="ECO:0000256" key="4">
    <source>
        <dbReference type="ARBA" id="ARBA00022525"/>
    </source>
</evidence>
<comment type="similarity">
    <text evidence="2">Belongs to the IL-1 family.</text>
</comment>
<keyword evidence="9" id="KW-1185">Reference proteome</keyword>
<dbReference type="PANTHER" id="PTHR10078:SF34">
    <property type="entry name" value="INTERLEUKIN-37"/>
    <property type="match status" value="1"/>
</dbReference>
<dbReference type="GeneTree" id="ENSGT00950000182943"/>
<dbReference type="GO" id="GO:0002437">
    <property type="term" value="P:inflammatory response to antigenic stimulus"/>
    <property type="evidence" value="ECO:0007669"/>
    <property type="project" value="TreeGrafter"/>
</dbReference>
<proteinExistence type="inferred from homology"/>
<dbReference type="GO" id="GO:0010628">
    <property type="term" value="P:positive regulation of gene expression"/>
    <property type="evidence" value="ECO:0007669"/>
    <property type="project" value="TreeGrafter"/>
</dbReference>
<reference evidence="8" key="3">
    <citation type="submission" date="2025-09" db="UniProtKB">
        <authorList>
            <consortium name="Ensembl"/>
        </authorList>
    </citation>
    <scope>IDENTIFICATION</scope>
</reference>
<feature type="region of interest" description="Disordered" evidence="7">
    <location>
        <begin position="1"/>
        <end position="35"/>
    </location>
</feature>
<dbReference type="Proteomes" id="UP000694387">
    <property type="component" value="Chromosome 6"/>
</dbReference>
<dbReference type="FunFam" id="2.80.10.50:FF:000013">
    <property type="entry name" value="Interleukin-1"/>
    <property type="match status" value="1"/>
</dbReference>
<evidence type="ECO:0000313" key="9">
    <source>
        <dbReference type="Proteomes" id="UP000694387"/>
    </source>
</evidence>
<protein>
    <recommendedName>
        <fullName evidence="3">Interleukin-1 receptor antagonist protein</fullName>
    </recommendedName>
    <alternativeName>
        <fullName evidence="5">IL1 inhibitor</fullName>
    </alternativeName>
</protein>
<dbReference type="GO" id="GO:0005125">
    <property type="term" value="F:cytokine activity"/>
    <property type="evidence" value="ECO:0007669"/>
    <property type="project" value="InterPro"/>
</dbReference>
<dbReference type="SMART" id="SM00125">
    <property type="entry name" value="IL1"/>
    <property type="match status" value="1"/>
</dbReference>
<dbReference type="GeneID" id="106838558"/>
<dbReference type="Pfam" id="PF00340">
    <property type="entry name" value="IL1"/>
    <property type="match status" value="1"/>
</dbReference>
<evidence type="ECO:0000256" key="2">
    <source>
        <dbReference type="ARBA" id="ARBA00010448"/>
    </source>
</evidence>
<evidence type="ECO:0000313" key="8">
    <source>
        <dbReference type="Ensembl" id="ENSEASP00005038738.1"/>
    </source>
</evidence>
<dbReference type="Ensembl" id="ENSEAST00005051100.1">
    <property type="protein sequence ID" value="ENSEASP00005038738.1"/>
    <property type="gene ID" value="ENSEASG00005031462.1"/>
</dbReference>
<keyword evidence="4" id="KW-0964">Secreted</keyword>
<comment type="function">
    <text evidence="6">Anti-inflammatory antagonist of interleukin-1 family of proinflammatory cytokines such as interleukin-1beta/IL1B and interleukin-1alpha/IL1A. Protects from immune dysregulation and uncontrolled systemic inflammation triggered by IL1 for a range of innate stimulatory agents such as pathogens.</text>
</comment>
<evidence type="ECO:0000256" key="7">
    <source>
        <dbReference type="SAM" id="MobiDB-lite"/>
    </source>
</evidence>
<accession>A0A9L0INS8</accession>
<dbReference type="OrthoDB" id="9449069at2759"/>
<evidence type="ECO:0000256" key="1">
    <source>
        <dbReference type="ARBA" id="ARBA00004613"/>
    </source>
</evidence>
<feature type="compositionally biased region" description="Basic and acidic residues" evidence="7">
    <location>
        <begin position="1"/>
        <end position="20"/>
    </location>
</feature>
<dbReference type="SUPFAM" id="SSF50353">
    <property type="entry name" value="Cytokine"/>
    <property type="match status" value="1"/>
</dbReference>
<dbReference type="GO" id="GO:0071222">
    <property type="term" value="P:cellular response to lipopolysaccharide"/>
    <property type="evidence" value="ECO:0007669"/>
    <property type="project" value="TreeGrafter"/>
</dbReference>
<name>A0A9L0INS8_EQUAS</name>
<evidence type="ECO:0000256" key="5">
    <source>
        <dbReference type="ARBA" id="ARBA00032732"/>
    </source>
</evidence>
<dbReference type="KEGG" id="eai:106838558"/>
<reference evidence="8" key="2">
    <citation type="submission" date="2025-08" db="UniProtKB">
        <authorList>
            <consortium name="Ensembl"/>
        </authorList>
    </citation>
    <scope>IDENTIFICATION</scope>
</reference>
<comment type="subcellular location">
    <subcellularLocation>
        <location evidence="1">Secreted</location>
    </subcellularLocation>
</comment>
<dbReference type="GO" id="GO:0005615">
    <property type="term" value="C:extracellular space"/>
    <property type="evidence" value="ECO:0007669"/>
    <property type="project" value="InterPro"/>
</dbReference>
<reference evidence="8 9" key="1">
    <citation type="journal article" date="2020" name="Nat. Commun.">
        <title>Donkey genomes provide new insights into domestication and selection for coat color.</title>
        <authorList>
            <person name="Wang"/>
            <person name="C."/>
            <person name="Li"/>
            <person name="H."/>
            <person name="Guo"/>
            <person name="Y."/>
            <person name="Huang"/>
            <person name="J."/>
            <person name="Sun"/>
            <person name="Y."/>
            <person name="Min"/>
            <person name="J."/>
            <person name="Wang"/>
            <person name="J."/>
            <person name="Fang"/>
            <person name="X."/>
            <person name="Zhao"/>
            <person name="Z."/>
            <person name="Wang"/>
            <person name="S."/>
            <person name="Zhang"/>
            <person name="Y."/>
            <person name="Liu"/>
            <person name="Q."/>
            <person name="Jiang"/>
            <person name="Q."/>
            <person name="Wang"/>
            <person name="X."/>
            <person name="Guo"/>
            <person name="Y."/>
            <person name="Yang"/>
            <person name="C."/>
            <person name="Wang"/>
            <person name="Y."/>
            <person name="Tian"/>
            <person name="F."/>
            <person name="Zhuang"/>
            <person name="G."/>
            <person name="Fan"/>
            <person name="Y."/>
            <person name="Gao"/>
            <person name="Q."/>
            <person name="Li"/>
            <person name="Y."/>
            <person name="Ju"/>
            <person name="Z."/>
            <person name="Li"/>
            <person name="J."/>
            <person name="Li"/>
            <person name="R."/>
            <person name="Hou"/>
            <person name="M."/>
            <person name="Yang"/>
            <person name="G."/>
            <person name="Liu"/>
            <person name="G."/>
            <person name="Liu"/>
            <person name="W."/>
            <person name="Guo"/>
            <person name="J."/>
            <person name="Pan"/>
            <person name="S."/>
            <person name="Fan"/>
            <person name="G."/>
            <person name="Zhang"/>
            <person name="W."/>
            <person name="Zhang"/>
            <person name="R."/>
            <person name="Yu"/>
            <person name="J."/>
            <person name="Zhang"/>
            <person name="X."/>
            <person name="Yin"/>
            <person name="Q."/>
            <person name="Ji"/>
            <person name="C."/>
            <person name="Jin"/>
            <person name="Y."/>
            <person name="Yue"/>
            <person name="G."/>
            <person name="Liu"/>
            <person name="M."/>
            <person name="Xu"/>
            <person name="J."/>
            <person name="Liu"/>
            <person name="S."/>
            <person name="Jordana"/>
            <person name="J."/>
            <person name="Noce"/>
            <person name="A."/>
            <person name="Amills"/>
            <person name="M."/>
            <person name="Wu"/>
            <person name="D.D."/>
            <person name="Li"/>
            <person name="S."/>
            <person name="Zhou"/>
            <person name="X. and Zhong"/>
            <person name="J."/>
        </authorList>
    </citation>
    <scope>NUCLEOTIDE SEQUENCE [LARGE SCALE GENOMIC DNA]</scope>
</reference>
<dbReference type="InterPro" id="IPR000975">
    <property type="entry name" value="IL-1_fam"/>
</dbReference>
<dbReference type="Gene3D" id="2.80.10.50">
    <property type="match status" value="1"/>
</dbReference>